<dbReference type="PANTHER" id="PTHR24067">
    <property type="entry name" value="UBIQUITIN-CONJUGATING ENZYME E2"/>
    <property type="match status" value="1"/>
</dbReference>
<organism evidence="2 3">
    <name type="scientific">Escallonia rubra</name>
    <dbReference type="NCBI Taxonomy" id="112253"/>
    <lineage>
        <taxon>Eukaryota</taxon>
        <taxon>Viridiplantae</taxon>
        <taxon>Streptophyta</taxon>
        <taxon>Embryophyta</taxon>
        <taxon>Tracheophyta</taxon>
        <taxon>Spermatophyta</taxon>
        <taxon>Magnoliopsida</taxon>
        <taxon>eudicotyledons</taxon>
        <taxon>Gunneridae</taxon>
        <taxon>Pentapetalae</taxon>
        <taxon>asterids</taxon>
        <taxon>campanulids</taxon>
        <taxon>Escalloniales</taxon>
        <taxon>Escalloniaceae</taxon>
        <taxon>Escallonia</taxon>
    </lineage>
</organism>
<keyword evidence="3" id="KW-1185">Reference proteome</keyword>
<sequence length="210" mass="23795">MSGIDALERLGDERKAWRKSHPRGFAADQRTLSDNTVDLYRWKCIVPGKAGVTAPILSGLFAFKMIKGEQDDAFPRIGKKCYTYGSLLQHRFVSAILFVHEFLVLMDLAEEVSKTDWEGGYYPLALHFSTCYPSKPPKCEFPADFFHPNVYPTGSVYPSVFNKDGGWRPAISVKQILVGIQDLLDQPNPANRVHNEAYYLFIQMQNSLDI</sequence>
<proteinExistence type="predicted"/>
<reference evidence="2" key="1">
    <citation type="submission" date="2022-12" db="EMBL/GenBank/DDBJ databases">
        <title>Draft genome assemblies for two species of Escallonia (Escalloniales).</title>
        <authorList>
            <person name="Chanderbali A."/>
            <person name="Dervinis C."/>
            <person name="Anghel I."/>
            <person name="Soltis D."/>
            <person name="Soltis P."/>
            <person name="Zapata F."/>
        </authorList>
    </citation>
    <scope>NUCLEOTIDE SEQUENCE</scope>
    <source>
        <strain evidence="2">UCBG92.1500</strain>
        <tissue evidence="2">Leaf</tissue>
    </source>
</reference>
<dbReference type="InterPro" id="IPR050113">
    <property type="entry name" value="Ub_conjugating_enzyme"/>
</dbReference>
<dbReference type="EMBL" id="JAVXUO010003001">
    <property type="protein sequence ID" value="KAK2967610.1"/>
    <property type="molecule type" value="Genomic_DNA"/>
</dbReference>
<evidence type="ECO:0000313" key="2">
    <source>
        <dbReference type="EMBL" id="KAK2967610.1"/>
    </source>
</evidence>
<feature type="domain" description="UBC core" evidence="1">
    <location>
        <begin position="61"/>
        <end position="210"/>
    </location>
</feature>
<dbReference type="Gene3D" id="3.10.110.10">
    <property type="entry name" value="Ubiquitin Conjugating Enzyme"/>
    <property type="match status" value="1"/>
</dbReference>
<dbReference type="InterPro" id="IPR016135">
    <property type="entry name" value="UBQ-conjugating_enzyme/RWD"/>
</dbReference>
<accession>A0AA88QR08</accession>
<dbReference type="SUPFAM" id="SSF54495">
    <property type="entry name" value="UBC-like"/>
    <property type="match status" value="1"/>
</dbReference>
<name>A0AA88QR08_9ASTE</name>
<dbReference type="InterPro" id="IPR000608">
    <property type="entry name" value="UBC"/>
</dbReference>
<protein>
    <recommendedName>
        <fullName evidence="1">UBC core domain-containing protein</fullName>
    </recommendedName>
</protein>
<evidence type="ECO:0000259" key="1">
    <source>
        <dbReference type="PROSITE" id="PS50127"/>
    </source>
</evidence>
<gene>
    <name evidence="2" type="ORF">RJ640_030481</name>
</gene>
<dbReference type="PROSITE" id="PS50127">
    <property type="entry name" value="UBC_2"/>
    <property type="match status" value="1"/>
</dbReference>
<dbReference type="Proteomes" id="UP001187471">
    <property type="component" value="Unassembled WGS sequence"/>
</dbReference>
<dbReference type="Pfam" id="PF00179">
    <property type="entry name" value="UQ_con"/>
    <property type="match status" value="1"/>
</dbReference>
<dbReference type="CDD" id="cd23798">
    <property type="entry name" value="UBCc_UBE2I"/>
    <property type="match status" value="1"/>
</dbReference>
<dbReference type="AlphaFoldDB" id="A0AA88QR08"/>
<comment type="caution">
    <text evidence="2">The sequence shown here is derived from an EMBL/GenBank/DDBJ whole genome shotgun (WGS) entry which is preliminary data.</text>
</comment>
<evidence type="ECO:0000313" key="3">
    <source>
        <dbReference type="Proteomes" id="UP001187471"/>
    </source>
</evidence>
<dbReference type="SMART" id="SM00212">
    <property type="entry name" value="UBCc"/>
    <property type="match status" value="1"/>
</dbReference>